<evidence type="ECO:0000313" key="4">
    <source>
        <dbReference type="Proteomes" id="UP000609651"/>
    </source>
</evidence>
<keyword evidence="4" id="KW-1185">Reference proteome</keyword>
<feature type="domain" description="DUF5722" evidence="2">
    <location>
        <begin position="292"/>
        <end position="688"/>
    </location>
</feature>
<evidence type="ECO:0000256" key="1">
    <source>
        <dbReference type="SAM" id="SignalP"/>
    </source>
</evidence>
<comment type="caution">
    <text evidence="3">The sequence shown here is derived from an EMBL/GenBank/DDBJ whole genome shotgun (WGS) entry which is preliminary data.</text>
</comment>
<organism evidence="3 4">
    <name type="scientific">Alienimonas chondri</name>
    <dbReference type="NCBI Taxonomy" id="2681879"/>
    <lineage>
        <taxon>Bacteria</taxon>
        <taxon>Pseudomonadati</taxon>
        <taxon>Planctomycetota</taxon>
        <taxon>Planctomycetia</taxon>
        <taxon>Planctomycetales</taxon>
        <taxon>Planctomycetaceae</taxon>
        <taxon>Alienimonas</taxon>
    </lineage>
</organism>
<keyword evidence="1" id="KW-0732">Signal</keyword>
<dbReference type="SUPFAM" id="SSF51445">
    <property type="entry name" value="(Trans)glycosidases"/>
    <property type="match status" value="1"/>
</dbReference>
<dbReference type="RefSeq" id="WP_171183906.1">
    <property type="nucleotide sequence ID" value="NZ_WTPX01000014.1"/>
</dbReference>
<dbReference type="Pfam" id="PF18989">
    <property type="entry name" value="DUF5722"/>
    <property type="match status" value="1"/>
</dbReference>
<dbReference type="Proteomes" id="UP000609651">
    <property type="component" value="Unassembled WGS sequence"/>
</dbReference>
<reference evidence="3 4" key="1">
    <citation type="journal article" date="2020" name="Syst. Appl. Microbiol.">
        <title>Alienimonas chondri sp. nov., a novel planctomycete isolated from the biofilm of the red alga Chondrus crispus.</title>
        <authorList>
            <person name="Vitorino I."/>
            <person name="Albuquerque L."/>
            <person name="Wiegand S."/>
            <person name="Kallscheuer N."/>
            <person name="da Costa M.S."/>
            <person name="Lobo-da-Cunha A."/>
            <person name="Jogler C."/>
            <person name="Lage O.M."/>
        </authorList>
    </citation>
    <scope>NUCLEOTIDE SEQUENCE [LARGE SCALE GENOMIC DNA]</scope>
    <source>
        <strain evidence="3 4">LzC2</strain>
    </source>
</reference>
<evidence type="ECO:0000259" key="2">
    <source>
        <dbReference type="Pfam" id="PF18989"/>
    </source>
</evidence>
<dbReference type="EMBL" id="WTPX01000014">
    <property type="protein sequence ID" value="NNJ24689.1"/>
    <property type="molecule type" value="Genomic_DNA"/>
</dbReference>
<feature type="chain" id="PRO_5045893185" description="DUF5722 domain-containing protein" evidence="1">
    <location>
        <begin position="21"/>
        <end position="704"/>
    </location>
</feature>
<feature type="signal peptide" evidence="1">
    <location>
        <begin position="1"/>
        <end position="20"/>
    </location>
</feature>
<gene>
    <name evidence="3" type="ORF">LzC2_07480</name>
</gene>
<evidence type="ECO:0000313" key="3">
    <source>
        <dbReference type="EMBL" id="NNJ24689.1"/>
    </source>
</evidence>
<dbReference type="InterPro" id="IPR017853">
    <property type="entry name" value="GH"/>
</dbReference>
<dbReference type="Gene3D" id="3.20.20.80">
    <property type="entry name" value="Glycosidases"/>
    <property type="match status" value="1"/>
</dbReference>
<dbReference type="InterPro" id="IPR043780">
    <property type="entry name" value="DUF5722"/>
</dbReference>
<name>A0ABX1V9G6_9PLAN</name>
<accession>A0ABX1V9G6</accession>
<proteinExistence type="predicted"/>
<protein>
    <recommendedName>
        <fullName evidence="2">DUF5722 domain-containing protein</fullName>
    </recommendedName>
</protein>
<sequence>MLIPTLVPLLIAVAAPQGGAALSVLTNSAHDADVAAVEGGVRIATTGNDPYVFLAPFAPDFAGPEATRLTFEYRAPAGVNDLRIYYGSPITADKSFSAGRLEPSQVWRTFTVDLVTASGGGWTLAANQLRLDFGDQAGVQIGLRGIRLRPANEAERRASAAQAEAKAAKLRDEAAIRALLEDPPPAAPPRVSVGADSIEVAGRTDRPATLLELRPWIRSTRAVSGDGVRVVAELPAGPFDLQLPRVEAGTDRVTSRWALAESAPDGDGWTLQSAARHPESIPARHPLERLTPRSIKGLGGLTERGPRSDWEDLGLHNGTINVPLNLFLRTEPGPGRTPFEHDGRTWYVVDQALHRYDEVIEAVTDRGIVLSAILLIPYTQTEFGRLLAHPEAGGAGIYAMPNLDTPEGVVAYGAAVALLSERYSRPVDGSQGAFHGRISNWILHNEIDRGVQWTNMGAQPPLRYLETYYRAMRLVHALARRNDPHARTFISLTHYWDEPADPTWRTYAPRRLLEDLAALSRQEGDFEWGVAYHPYPQSLLRPTPWSDPLPTEAEDTPMITTRNLGVLERFLHREDLLFRPPGASASGESEGRVRGVLLSEQGFHTPETTDPAERETHERTQAAAFLYTWDRLRELTVVEAFHNHRWIDHPNEGPLRLGLRRLPTTAEPHGPKKLAWEVYRDLGTPAEANWCWLLEAADAPSDSP</sequence>